<dbReference type="AlphaFoldDB" id="A0A8X8XTA3"/>
<reference evidence="3" key="1">
    <citation type="submission" date="2018-01" db="EMBL/GenBank/DDBJ databases">
        <authorList>
            <person name="Mao J.F."/>
        </authorList>
    </citation>
    <scope>NUCLEOTIDE SEQUENCE</scope>
    <source>
        <strain evidence="3">Huo1</strain>
        <tissue evidence="3">Leaf</tissue>
    </source>
</reference>
<dbReference type="Pfam" id="PF12776">
    <property type="entry name" value="Myb_DNA-bind_3"/>
    <property type="match status" value="1"/>
</dbReference>
<dbReference type="EMBL" id="PNBA02000007">
    <property type="protein sequence ID" value="KAG6418669.1"/>
    <property type="molecule type" value="Genomic_DNA"/>
</dbReference>
<evidence type="ECO:0000313" key="4">
    <source>
        <dbReference type="Proteomes" id="UP000298416"/>
    </source>
</evidence>
<feature type="region of interest" description="Disordered" evidence="1">
    <location>
        <begin position="170"/>
        <end position="191"/>
    </location>
</feature>
<comment type="caution">
    <text evidence="3">The sequence shown here is derived from an EMBL/GenBank/DDBJ whole genome shotgun (WGS) entry which is preliminary data.</text>
</comment>
<reference evidence="3" key="2">
    <citation type="submission" date="2020-08" db="EMBL/GenBank/DDBJ databases">
        <title>Plant Genome Project.</title>
        <authorList>
            <person name="Zhang R.-G."/>
        </authorList>
    </citation>
    <scope>NUCLEOTIDE SEQUENCE</scope>
    <source>
        <strain evidence="3">Huo1</strain>
        <tissue evidence="3">Leaf</tissue>
    </source>
</reference>
<protein>
    <recommendedName>
        <fullName evidence="2">Myb/SANT-like domain-containing protein</fullName>
    </recommendedName>
</protein>
<feature type="domain" description="Myb/SANT-like" evidence="2">
    <location>
        <begin position="204"/>
        <end position="299"/>
    </location>
</feature>
<dbReference type="PANTHER" id="PTHR46250">
    <property type="entry name" value="MYB/SANT-LIKE DNA-BINDING DOMAIN PROTEIN-RELATED"/>
    <property type="match status" value="1"/>
</dbReference>
<dbReference type="InterPro" id="IPR024752">
    <property type="entry name" value="Myb/SANT-like_dom"/>
</dbReference>
<dbReference type="Proteomes" id="UP000298416">
    <property type="component" value="Unassembled WGS sequence"/>
</dbReference>
<evidence type="ECO:0000256" key="1">
    <source>
        <dbReference type="SAM" id="MobiDB-lite"/>
    </source>
</evidence>
<keyword evidence="4" id="KW-1185">Reference proteome</keyword>
<gene>
    <name evidence="3" type="ORF">SASPL_120873</name>
</gene>
<sequence length="504" mass="57356">MSDSSYGNQKLATPSSLSCYESQKWRDWNTFGQYLKNWRDWNTFGQYLKNHSSRCGGALILEFLRSSINLGRQSSTVAAASAEHRRSMSFASRAWRDSYPLSSKNSVWYGMQKDITTISLGPTVQVELFDVVRSMPFCIRRYSPFVFVNCFDANNTRILVSQPFDLMASQHRSGNGNHGSPLPEGSSDMVPNKSVTAAGARRCWTEREETILMTAMKELAATGWKSDNGFRSGYLTRALEALKREFPKTDIVVHPHIKSKITTWKKNYYSLMQILDRSGVGFNADGDYKIDIDDEQWAQVVEKDSNAKYMRNKSWPMFSDWKEIFGKDRADGLKGMDTGEAVQKIYGYKADVGDSSAKSSPITLDELFPDEVFPGGVMPEMVDESTSAPTPLRVPTRVQKKLPTKRKAEDKMDSVLALMNRIHEDTNDRLKDISTRISYEFDLSTKRTEVFNQLKGMPGLTLKQQFYAAKKLVKEPELMDLFRGLDEWARPAFVLDLLETDRMI</sequence>
<name>A0A8X8XTA3_SALSN</name>
<accession>A0A8X8XTA3</accession>
<organism evidence="3">
    <name type="scientific">Salvia splendens</name>
    <name type="common">Scarlet sage</name>
    <dbReference type="NCBI Taxonomy" id="180675"/>
    <lineage>
        <taxon>Eukaryota</taxon>
        <taxon>Viridiplantae</taxon>
        <taxon>Streptophyta</taxon>
        <taxon>Embryophyta</taxon>
        <taxon>Tracheophyta</taxon>
        <taxon>Spermatophyta</taxon>
        <taxon>Magnoliopsida</taxon>
        <taxon>eudicotyledons</taxon>
        <taxon>Gunneridae</taxon>
        <taxon>Pentapetalae</taxon>
        <taxon>asterids</taxon>
        <taxon>lamiids</taxon>
        <taxon>Lamiales</taxon>
        <taxon>Lamiaceae</taxon>
        <taxon>Nepetoideae</taxon>
        <taxon>Mentheae</taxon>
        <taxon>Salviinae</taxon>
        <taxon>Salvia</taxon>
        <taxon>Salvia subgen. Calosphace</taxon>
        <taxon>core Calosphace</taxon>
    </lineage>
</organism>
<proteinExistence type="predicted"/>
<evidence type="ECO:0000313" key="3">
    <source>
        <dbReference type="EMBL" id="KAG6418669.1"/>
    </source>
</evidence>
<evidence type="ECO:0000259" key="2">
    <source>
        <dbReference type="Pfam" id="PF12776"/>
    </source>
</evidence>
<dbReference type="PANTHER" id="PTHR46250:SF15">
    <property type="entry name" value="OS01G0523800 PROTEIN"/>
    <property type="match status" value="1"/>
</dbReference>